<organism evidence="4 5">
    <name type="scientific">Miscanthus lutarioriparius</name>
    <dbReference type="NCBI Taxonomy" id="422564"/>
    <lineage>
        <taxon>Eukaryota</taxon>
        <taxon>Viridiplantae</taxon>
        <taxon>Streptophyta</taxon>
        <taxon>Embryophyta</taxon>
        <taxon>Tracheophyta</taxon>
        <taxon>Spermatophyta</taxon>
        <taxon>Magnoliopsida</taxon>
        <taxon>Liliopsida</taxon>
        <taxon>Poales</taxon>
        <taxon>Poaceae</taxon>
        <taxon>PACMAD clade</taxon>
        <taxon>Panicoideae</taxon>
        <taxon>Andropogonodae</taxon>
        <taxon>Andropogoneae</taxon>
        <taxon>Saccharinae</taxon>
        <taxon>Miscanthus</taxon>
    </lineage>
</organism>
<proteinExistence type="predicted"/>
<evidence type="ECO:0000313" key="5">
    <source>
        <dbReference type="Proteomes" id="UP000604825"/>
    </source>
</evidence>
<feature type="region of interest" description="Disordered" evidence="1">
    <location>
        <begin position="1"/>
        <end position="55"/>
    </location>
</feature>
<sequence>MATHNRSRSPESTRRRAHLHRSLKPSKPNQHHPHERRRQTAGRSPRGRNFAAAWPTGPATRAILTGFDAGLSARGLADDLEHVAGTVWRCRVKTSITTPESYPDFQLPAVPAAATAVFHQYEPSRHGRVAPHAFVHFEQLKAANRAGDFFRSRIPAQDTYLLHGRAARLRDGGTDTRRPMLFPDSRVEVGDVVAPGTFLVAWRGTDHFTSALDFIVDPSARCCRLLFARVTAFTFPDLRLRPVVLLCCDVKLEFSVADVAEVLVFEADDSLILQLSAAPLVYYRTAGDDIHDRARALPPDRR</sequence>
<evidence type="ECO:0000313" key="4">
    <source>
        <dbReference type="EMBL" id="CAD6336019.1"/>
    </source>
</evidence>
<name>A0A811S399_9POAL</name>
<dbReference type="AlphaFoldDB" id="A0A811S399"/>
<dbReference type="InterPro" id="IPR057298">
    <property type="entry name" value="RDR6-like_RBD"/>
</dbReference>
<feature type="domain" description="RNA-dependent RNA polymerase 6-like RNA-binding" evidence="2">
    <location>
        <begin position="53"/>
        <end position="170"/>
    </location>
</feature>
<feature type="domain" description="RNA-dependent RNA polymerase 6-like second" evidence="3">
    <location>
        <begin position="182"/>
        <end position="293"/>
    </location>
</feature>
<dbReference type="EMBL" id="CAJGYO010000018">
    <property type="protein sequence ID" value="CAD6336019.1"/>
    <property type="molecule type" value="Genomic_DNA"/>
</dbReference>
<accession>A0A811S399</accession>
<dbReference type="Pfam" id="PF24572">
    <property type="entry name" value="RBD_RDR6"/>
    <property type="match status" value="1"/>
</dbReference>
<dbReference type="InterPro" id="IPR057297">
    <property type="entry name" value="RDR6-like_2nd"/>
</dbReference>
<dbReference type="Pfam" id="PF24577">
    <property type="entry name" value="RDR6_2nd"/>
    <property type="match status" value="1"/>
</dbReference>
<reference evidence="4" key="1">
    <citation type="submission" date="2020-10" db="EMBL/GenBank/DDBJ databases">
        <authorList>
            <person name="Han B."/>
            <person name="Lu T."/>
            <person name="Zhao Q."/>
            <person name="Huang X."/>
            <person name="Zhao Y."/>
        </authorList>
    </citation>
    <scope>NUCLEOTIDE SEQUENCE</scope>
</reference>
<keyword evidence="5" id="KW-1185">Reference proteome</keyword>
<gene>
    <name evidence="4" type="ORF">NCGR_LOCUS60117</name>
</gene>
<comment type="caution">
    <text evidence="4">The sequence shown here is derived from an EMBL/GenBank/DDBJ whole genome shotgun (WGS) entry which is preliminary data.</text>
</comment>
<evidence type="ECO:0000259" key="2">
    <source>
        <dbReference type="Pfam" id="PF24572"/>
    </source>
</evidence>
<dbReference type="Proteomes" id="UP000604825">
    <property type="component" value="Unassembled WGS sequence"/>
</dbReference>
<evidence type="ECO:0000256" key="1">
    <source>
        <dbReference type="SAM" id="MobiDB-lite"/>
    </source>
</evidence>
<feature type="compositionally biased region" description="Basic residues" evidence="1">
    <location>
        <begin position="15"/>
        <end position="40"/>
    </location>
</feature>
<evidence type="ECO:0000259" key="3">
    <source>
        <dbReference type="Pfam" id="PF24577"/>
    </source>
</evidence>
<dbReference type="OrthoDB" id="1717667at2759"/>
<protein>
    <submittedName>
        <fullName evidence="4">Uncharacterized protein</fullName>
    </submittedName>
</protein>